<protein>
    <recommendedName>
        <fullName evidence="2">Thioredoxin domain-containing protein</fullName>
    </recommendedName>
</protein>
<dbReference type="EMBL" id="MN740012">
    <property type="protein sequence ID" value="QHT83861.1"/>
    <property type="molecule type" value="Genomic_DNA"/>
</dbReference>
<dbReference type="PANTHER" id="PTHR45815:SF3">
    <property type="entry name" value="PROTEIN DISULFIDE-ISOMERASE A6"/>
    <property type="match status" value="1"/>
</dbReference>
<feature type="transmembrane region" description="Helical" evidence="1">
    <location>
        <begin position="15"/>
        <end position="36"/>
    </location>
</feature>
<evidence type="ECO:0000256" key="1">
    <source>
        <dbReference type="SAM" id="Phobius"/>
    </source>
</evidence>
<reference evidence="3" key="1">
    <citation type="journal article" date="2020" name="Nature">
        <title>Giant virus diversity and host interactions through global metagenomics.</title>
        <authorList>
            <person name="Schulz F."/>
            <person name="Roux S."/>
            <person name="Paez-Espino D."/>
            <person name="Jungbluth S."/>
            <person name="Walsh D.A."/>
            <person name="Denef V.J."/>
            <person name="McMahon K.D."/>
            <person name="Konstantinidis K.T."/>
            <person name="Eloe-Fadrosh E.A."/>
            <person name="Kyrpides N.C."/>
            <person name="Woyke T."/>
        </authorList>
    </citation>
    <scope>NUCLEOTIDE SEQUENCE</scope>
    <source>
        <strain evidence="3">GVMAG-M-3300023184-168</strain>
    </source>
</reference>
<keyword evidence="1" id="KW-0472">Membrane</keyword>
<dbReference type="SUPFAM" id="SSF52833">
    <property type="entry name" value="Thioredoxin-like"/>
    <property type="match status" value="1"/>
</dbReference>
<dbReference type="InterPro" id="IPR013766">
    <property type="entry name" value="Thioredoxin_domain"/>
</dbReference>
<dbReference type="PANTHER" id="PTHR45815">
    <property type="entry name" value="PROTEIN DISULFIDE-ISOMERASE A6"/>
    <property type="match status" value="1"/>
</dbReference>
<feature type="domain" description="Thioredoxin" evidence="2">
    <location>
        <begin position="25"/>
        <end position="154"/>
    </location>
</feature>
<dbReference type="GO" id="GO:0015035">
    <property type="term" value="F:protein-disulfide reductase activity"/>
    <property type="evidence" value="ECO:0007669"/>
    <property type="project" value="TreeGrafter"/>
</dbReference>
<evidence type="ECO:0000313" key="3">
    <source>
        <dbReference type="EMBL" id="QHT83861.1"/>
    </source>
</evidence>
<accession>A0A6C0HT61</accession>
<dbReference type="PROSITE" id="PS51352">
    <property type="entry name" value="THIOREDOXIN_2"/>
    <property type="match status" value="1"/>
</dbReference>
<dbReference type="GO" id="GO:0034976">
    <property type="term" value="P:response to endoplasmic reticulum stress"/>
    <property type="evidence" value="ECO:0007669"/>
    <property type="project" value="TreeGrafter"/>
</dbReference>
<name>A0A6C0HT61_9ZZZZ</name>
<proteinExistence type="predicted"/>
<dbReference type="Gene3D" id="3.40.30.10">
    <property type="entry name" value="Glutaredoxin"/>
    <property type="match status" value="1"/>
</dbReference>
<dbReference type="AlphaFoldDB" id="A0A6C0HT61"/>
<dbReference type="Pfam" id="PF00085">
    <property type="entry name" value="Thioredoxin"/>
    <property type="match status" value="1"/>
</dbReference>
<keyword evidence="1" id="KW-1133">Transmembrane helix</keyword>
<dbReference type="GO" id="GO:0005788">
    <property type="term" value="C:endoplasmic reticulum lumen"/>
    <property type="evidence" value="ECO:0007669"/>
    <property type="project" value="TreeGrafter"/>
</dbReference>
<evidence type="ECO:0000259" key="2">
    <source>
        <dbReference type="PROSITE" id="PS51352"/>
    </source>
</evidence>
<sequence>MANFIDVLRKYISPYYYYIIAFVIFVIFSTAGIFWYNRQKDKTVNRFKDVANINRRNKEAIVYFFHVDWCPHCKTAEPEWNAFKTQYDGVEINGYLIKCNDINCTDEDSNIKYLMNQYKIESFPTIKLVLDDKTIDFDSKITRTSLGSFVNTML</sequence>
<keyword evidence="1" id="KW-0812">Transmembrane</keyword>
<dbReference type="InterPro" id="IPR036249">
    <property type="entry name" value="Thioredoxin-like_sf"/>
</dbReference>
<organism evidence="3">
    <name type="scientific">viral metagenome</name>
    <dbReference type="NCBI Taxonomy" id="1070528"/>
    <lineage>
        <taxon>unclassified sequences</taxon>
        <taxon>metagenomes</taxon>
        <taxon>organismal metagenomes</taxon>
    </lineage>
</organism>